<dbReference type="RefSeq" id="WP_170160892.1">
    <property type="nucleotide sequence ID" value="NZ_AP017928.1"/>
</dbReference>
<protein>
    <submittedName>
        <fullName evidence="1">Uncharacterized protein</fullName>
    </submittedName>
</protein>
<sequence length="55" mass="6784">MSNVYFKIHPDMELYIQDGDPLIDSYEVWSQLFETNENIDEFFANRYIKYEYHPD</sequence>
<name>A0A286P3G8_9GAMM</name>
<dbReference type="EMBL" id="AP017928">
    <property type="protein sequence ID" value="BBA32190.1"/>
    <property type="molecule type" value="Genomic_DNA"/>
</dbReference>
<keyword evidence="2" id="KW-1185">Reference proteome</keyword>
<evidence type="ECO:0000313" key="1">
    <source>
        <dbReference type="EMBL" id="BBA32190.1"/>
    </source>
</evidence>
<reference evidence="1 2" key="1">
    <citation type="submission" date="2016-12" db="EMBL/GenBank/DDBJ databases">
        <title>Genome sequencing of Methylocaldum marinum.</title>
        <authorList>
            <person name="Takeuchi M."/>
            <person name="Kamagata Y."/>
            <person name="Hiraoka S."/>
            <person name="Oshima K."/>
            <person name="Hattori M."/>
            <person name="Iwasaki W."/>
        </authorList>
    </citation>
    <scope>NUCLEOTIDE SEQUENCE [LARGE SCALE GENOMIC DNA]</scope>
    <source>
        <strain evidence="1 2">S8</strain>
    </source>
</reference>
<organism evidence="1 2">
    <name type="scientific">Methylocaldum marinum</name>
    <dbReference type="NCBI Taxonomy" id="1432792"/>
    <lineage>
        <taxon>Bacteria</taxon>
        <taxon>Pseudomonadati</taxon>
        <taxon>Pseudomonadota</taxon>
        <taxon>Gammaproteobacteria</taxon>
        <taxon>Methylococcales</taxon>
        <taxon>Methylococcaceae</taxon>
        <taxon>Methylocaldum</taxon>
    </lineage>
</organism>
<dbReference type="AlphaFoldDB" id="A0A286P3G8"/>
<proteinExistence type="predicted"/>
<accession>A0A286P3G8</accession>
<gene>
    <name evidence="1" type="ORF">sS8_0222</name>
</gene>
<dbReference type="Proteomes" id="UP000266313">
    <property type="component" value="Chromosome"/>
</dbReference>
<evidence type="ECO:0000313" key="2">
    <source>
        <dbReference type="Proteomes" id="UP000266313"/>
    </source>
</evidence>
<dbReference type="KEGG" id="mmai:sS8_0222"/>